<evidence type="ECO:0000259" key="4">
    <source>
        <dbReference type="Pfam" id="PF00724"/>
    </source>
</evidence>
<dbReference type="OrthoDB" id="3169239at2"/>
<gene>
    <name evidence="5" type="ORF">GKO32_19135</name>
</gene>
<comment type="cofactor">
    <cofactor evidence="1">
        <name>FMN</name>
        <dbReference type="ChEBI" id="CHEBI:58210"/>
    </cofactor>
</comment>
<name>A0A6N7YSR8_9PSEU</name>
<keyword evidence="6" id="KW-1185">Reference proteome</keyword>
<dbReference type="FunFam" id="3.20.20.70:FF:000059">
    <property type="entry name" value="N-ethylmaleimide reductase, FMN-linked"/>
    <property type="match status" value="1"/>
</dbReference>
<sequence length="359" mass="38405">MAPMTRARALTEVPDDLTVRYYEQRASAGLIVTEGAPISQEGTGYLFTPGLYTDEQVAGWRRVTDAVRRRDGRIFAQLWHVGRASHVSLQADGAPPVSASAKASGDTAFAYQEDGTPGRVVASTPRALRADEIPRVAADFAAAAVNANAAGFHGVELHAATQYLFETFLNAEVNDRTDRYGGGNVADRIRFTLEVVDAVVEQLGADRVGIRLSPFSTVGSMPVDPKQEETYLALSRELAARDLAYVHYIDTSIFLPEDDGGALTRQVRALLHAVRQELGDTPLVLAGGLTQESATELIDSGLIDLAAFGRPYISNPDLVERFHGGVPLATPDPATFFGGDATGYVDYPVATEAVPVGSK</sequence>
<evidence type="ECO:0000256" key="2">
    <source>
        <dbReference type="ARBA" id="ARBA00005979"/>
    </source>
</evidence>
<dbReference type="PANTHER" id="PTHR22893:SF91">
    <property type="entry name" value="NADPH DEHYDROGENASE 2-RELATED"/>
    <property type="match status" value="1"/>
</dbReference>
<dbReference type="InterPro" id="IPR045247">
    <property type="entry name" value="Oye-like"/>
</dbReference>
<dbReference type="Proteomes" id="UP000440096">
    <property type="component" value="Unassembled WGS sequence"/>
</dbReference>
<dbReference type="InterPro" id="IPR001155">
    <property type="entry name" value="OxRdtase_FMN_N"/>
</dbReference>
<dbReference type="SUPFAM" id="SSF51395">
    <property type="entry name" value="FMN-linked oxidoreductases"/>
    <property type="match status" value="1"/>
</dbReference>
<dbReference type="Gene3D" id="3.20.20.70">
    <property type="entry name" value="Aldolase class I"/>
    <property type="match status" value="1"/>
</dbReference>
<evidence type="ECO:0000256" key="1">
    <source>
        <dbReference type="ARBA" id="ARBA00001917"/>
    </source>
</evidence>
<dbReference type="AlphaFoldDB" id="A0A6N7YSR8"/>
<dbReference type="PANTHER" id="PTHR22893">
    <property type="entry name" value="NADH OXIDOREDUCTASE-RELATED"/>
    <property type="match status" value="1"/>
</dbReference>
<dbReference type="GO" id="GO:0016628">
    <property type="term" value="F:oxidoreductase activity, acting on the CH-CH group of donors, NAD or NADP as acceptor"/>
    <property type="evidence" value="ECO:0007669"/>
    <property type="project" value="UniProtKB-ARBA"/>
</dbReference>
<comment type="similarity">
    <text evidence="2">Belongs to the NADH:flavin oxidoreductase/NADH oxidase family.</text>
</comment>
<evidence type="ECO:0000313" key="6">
    <source>
        <dbReference type="Proteomes" id="UP000440096"/>
    </source>
</evidence>
<dbReference type="EMBL" id="WMBA01000029">
    <property type="protein sequence ID" value="MTD56075.1"/>
    <property type="molecule type" value="Genomic_DNA"/>
</dbReference>
<feature type="domain" description="NADH:flavin oxidoreductase/NADH oxidase N-terminal" evidence="4">
    <location>
        <begin position="1"/>
        <end position="327"/>
    </location>
</feature>
<comment type="caution">
    <text evidence="5">The sequence shown here is derived from an EMBL/GenBank/DDBJ whole genome shotgun (WGS) entry which is preliminary data.</text>
</comment>
<dbReference type="Pfam" id="PF00724">
    <property type="entry name" value="Oxidored_FMN"/>
    <property type="match status" value="1"/>
</dbReference>
<accession>A0A6N7YSR8</accession>
<organism evidence="5 6">
    <name type="scientific">Amycolatopsis pithecellobii</name>
    <dbReference type="NCBI Taxonomy" id="664692"/>
    <lineage>
        <taxon>Bacteria</taxon>
        <taxon>Bacillati</taxon>
        <taxon>Actinomycetota</taxon>
        <taxon>Actinomycetes</taxon>
        <taxon>Pseudonocardiales</taxon>
        <taxon>Pseudonocardiaceae</taxon>
        <taxon>Amycolatopsis</taxon>
    </lineage>
</organism>
<dbReference type="CDD" id="cd02933">
    <property type="entry name" value="OYE_like_FMN"/>
    <property type="match status" value="1"/>
</dbReference>
<proteinExistence type="inferred from homology"/>
<protein>
    <submittedName>
        <fullName evidence="5">Alkene reductase</fullName>
    </submittedName>
</protein>
<dbReference type="GO" id="GO:0010181">
    <property type="term" value="F:FMN binding"/>
    <property type="evidence" value="ECO:0007669"/>
    <property type="project" value="InterPro"/>
</dbReference>
<dbReference type="GO" id="GO:0005829">
    <property type="term" value="C:cytosol"/>
    <property type="evidence" value="ECO:0007669"/>
    <property type="project" value="UniProtKB-ARBA"/>
</dbReference>
<evidence type="ECO:0000256" key="3">
    <source>
        <dbReference type="ARBA" id="ARBA00023002"/>
    </source>
</evidence>
<dbReference type="InterPro" id="IPR013785">
    <property type="entry name" value="Aldolase_TIM"/>
</dbReference>
<reference evidence="5 6" key="1">
    <citation type="submission" date="2019-11" db="EMBL/GenBank/DDBJ databases">
        <title>Draft genome of Amycolatopsis RM579.</title>
        <authorList>
            <person name="Duangmal K."/>
            <person name="Mingma R."/>
        </authorList>
    </citation>
    <scope>NUCLEOTIDE SEQUENCE [LARGE SCALE GENOMIC DNA]</scope>
    <source>
        <strain evidence="5 6">RM579</strain>
    </source>
</reference>
<evidence type="ECO:0000313" key="5">
    <source>
        <dbReference type="EMBL" id="MTD56075.1"/>
    </source>
</evidence>
<keyword evidence="3" id="KW-0560">Oxidoreductase</keyword>